<accession>A0A0F9AXQ1</accession>
<sequence length="77" mass="8792">PEPFHLCLKNLHVLPAESVYVGDDWRIDICGARDAGLTPIWLKHEGIKRSWPDIKTSIPIVHRLDQLLDLETLLGKK</sequence>
<gene>
    <name evidence="1" type="ORF">LCGC14_2597130</name>
</gene>
<dbReference type="InterPro" id="IPR036412">
    <property type="entry name" value="HAD-like_sf"/>
</dbReference>
<dbReference type="SUPFAM" id="SSF56784">
    <property type="entry name" value="HAD-like"/>
    <property type="match status" value="1"/>
</dbReference>
<dbReference type="EMBL" id="LAZR01043754">
    <property type="protein sequence ID" value="KKL06327.1"/>
    <property type="molecule type" value="Genomic_DNA"/>
</dbReference>
<dbReference type="InterPro" id="IPR023214">
    <property type="entry name" value="HAD_sf"/>
</dbReference>
<organism evidence="1">
    <name type="scientific">marine sediment metagenome</name>
    <dbReference type="NCBI Taxonomy" id="412755"/>
    <lineage>
        <taxon>unclassified sequences</taxon>
        <taxon>metagenomes</taxon>
        <taxon>ecological metagenomes</taxon>
    </lineage>
</organism>
<protein>
    <recommendedName>
        <fullName evidence="2">HAD family hydrolase</fullName>
    </recommendedName>
</protein>
<reference evidence="1" key="1">
    <citation type="journal article" date="2015" name="Nature">
        <title>Complex archaea that bridge the gap between prokaryotes and eukaryotes.</title>
        <authorList>
            <person name="Spang A."/>
            <person name="Saw J.H."/>
            <person name="Jorgensen S.L."/>
            <person name="Zaremba-Niedzwiedzka K."/>
            <person name="Martijn J."/>
            <person name="Lind A.E."/>
            <person name="van Eijk R."/>
            <person name="Schleper C."/>
            <person name="Guy L."/>
            <person name="Ettema T.J."/>
        </authorList>
    </citation>
    <scope>NUCLEOTIDE SEQUENCE</scope>
</reference>
<feature type="non-terminal residue" evidence="1">
    <location>
        <position position="1"/>
    </location>
</feature>
<proteinExistence type="predicted"/>
<evidence type="ECO:0000313" key="1">
    <source>
        <dbReference type="EMBL" id="KKL06327.1"/>
    </source>
</evidence>
<dbReference type="Pfam" id="PF13242">
    <property type="entry name" value="Hydrolase_like"/>
    <property type="match status" value="1"/>
</dbReference>
<comment type="caution">
    <text evidence="1">The sequence shown here is derived from an EMBL/GenBank/DDBJ whole genome shotgun (WGS) entry which is preliminary data.</text>
</comment>
<dbReference type="Gene3D" id="3.40.50.1000">
    <property type="entry name" value="HAD superfamily/HAD-like"/>
    <property type="match status" value="1"/>
</dbReference>
<evidence type="ECO:0008006" key="2">
    <source>
        <dbReference type="Google" id="ProtNLM"/>
    </source>
</evidence>
<dbReference type="AlphaFoldDB" id="A0A0F9AXQ1"/>
<name>A0A0F9AXQ1_9ZZZZ</name>